<dbReference type="Gene3D" id="3.20.20.70">
    <property type="entry name" value="Aldolase class I"/>
    <property type="match status" value="1"/>
</dbReference>
<organism evidence="3">
    <name type="scientific">Sorangium cellulosum</name>
    <name type="common">Polyangium cellulosum</name>
    <dbReference type="NCBI Taxonomy" id="56"/>
    <lineage>
        <taxon>Bacteria</taxon>
        <taxon>Pseudomonadati</taxon>
        <taxon>Myxococcota</taxon>
        <taxon>Polyangia</taxon>
        <taxon>Polyangiales</taxon>
        <taxon>Polyangiaceae</taxon>
        <taxon>Sorangium</taxon>
    </lineage>
</organism>
<dbReference type="PANTHER" id="PTHR10277">
    <property type="entry name" value="HOMOCITRATE SYNTHASE-RELATED"/>
    <property type="match status" value="1"/>
</dbReference>
<reference evidence="3" key="1">
    <citation type="journal article" date="2018" name="J. Ind. Microbiol. Biotechnol.">
        <title>Genome mining reveals uncommon alkylpyrones as type III PKS products from myxobacteria.</title>
        <authorList>
            <person name="Hug J.J."/>
            <person name="Panter F."/>
            <person name="Krug D."/>
            <person name="Muller R."/>
        </authorList>
    </citation>
    <scope>NUCLEOTIDE SEQUENCE</scope>
    <source>
        <strain evidence="3">So ce1128</strain>
    </source>
</reference>
<dbReference type="Gene3D" id="1.10.238.260">
    <property type="match status" value="1"/>
</dbReference>
<feature type="domain" description="Pyruvate carboxyltransferase" evidence="2">
    <location>
        <begin position="40"/>
        <end position="304"/>
    </location>
</feature>
<accession>A0A3S5GY70</accession>
<dbReference type="EMBL" id="MH908920">
    <property type="protein sequence ID" value="AYM54236.1"/>
    <property type="molecule type" value="Genomic_DNA"/>
</dbReference>
<name>A0A3S5GY70_SORCE</name>
<protein>
    <submittedName>
        <fullName evidence="3">2-isopropylmalate synthase</fullName>
    </submittedName>
</protein>
<dbReference type="InterPro" id="IPR013785">
    <property type="entry name" value="Aldolase_TIM"/>
</dbReference>
<dbReference type="AlphaFoldDB" id="A0A3S5GY70"/>
<dbReference type="Pfam" id="PF00682">
    <property type="entry name" value="HMGL-like"/>
    <property type="match status" value="1"/>
</dbReference>
<dbReference type="CDD" id="cd03174">
    <property type="entry name" value="DRE_TIM_metallolyase"/>
    <property type="match status" value="1"/>
</dbReference>
<evidence type="ECO:0000259" key="2">
    <source>
        <dbReference type="PROSITE" id="PS50991"/>
    </source>
</evidence>
<dbReference type="GO" id="GO:0009098">
    <property type="term" value="P:L-leucine biosynthetic process"/>
    <property type="evidence" value="ECO:0007669"/>
    <property type="project" value="TreeGrafter"/>
</dbReference>
<sequence length="429" mass="46444">MRAAHYTRSMAIAPAGIRPTDLIYDWNEVGRVGRVIPKEIGFFDETLRDGLQNPSVADPNIESKLKLLHLMAKIGIQVADIGLPGSSQRAFDDVLRMCREVADNNLPLRVACAGRTVVSDITPMIEISQRAGIPVEIYAFIGSSPIRQLAEAWDVDLIAQRSAAAIDAGVKAGLPVAYVTEDTTRSRPEVLATLFKVAIDHGASRLCLCDTVGHATPDGVRNVINFTRAIIAGAGASVGIDWHGHNDRGLALENAIWALQFGADRVHGTALGIGERVGNAAMELILLNMKLLGLLEHQDLTHLLEYCTTAAQAVGWQVPINYPLVGRDAFRTATGVHAAAIIKAESKGDAWMADRIYSGVPAGMFGRKQEICVGYMSGASNVNYWLRQRKIEPSKELVDAILAKAKATDHILGEEEIQAVIEQHRGRQA</sequence>
<evidence type="ECO:0000256" key="1">
    <source>
        <dbReference type="ARBA" id="ARBA00023211"/>
    </source>
</evidence>
<dbReference type="InterPro" id="IPR050073">
    <property type="entry name" value="2-IPM_HCS-like"/>
</dbReference>
<dbReference type="PANTHER" id="PTHR10277:SF9">
    <property type="entry name" value="2-ISOPROPYLMALATE SYNTHASE 1, CHLOROPLASTIC-RELATED"/>
    <property type="match status" value="1"/>
</dbReference>
<proteinExistence type="predicted"/>
<dbReference type="PROSITE" id="PS50991">
    <property type="entry name" value="PYR_CT"/>
    <property type="match status" value="1"/>
</dbReference>
<evidence type="ECO:0000313" key="3">
    <source>
        <dbReference type="EMBL" id="AYM54236.1"/>
    </source>
</evidence>
<dbReference type="SUPFAM" id="SSF51569">
    <property type="entry name" value="Aldolase"/>
    <property type="match status" value="1"/>
</dbReference>
<keyword evidence="1" id="KW-0464">Manganese</keyword>
<dbReference type="GO" id="GO:0003852">
    <property type="term" value="F:2-isopropylmalate synthase activity"/>
    <property type="evidence" value="ECO:0007669"/>
    <property type="project" value="TreeGrafter"/>
</dbReference>
<dbReference type="InterPro" id="IPR000891">
    <property type="entry name" value="PYR_CT"/>
</dbReference>